<dbReference type="AlphaFoldDB" id="A0A518J002"/>
<feature type="chain" id="PRO_5021944681" description="DUF4148 domain-containing protein" evidence="1">
    <location>
        <begin position="23"/>
        <end position="109"/>
    </location>
</feature>
<dbReference type="Proteomes" id="UP000316770">
    <property type="component" value="Chromosome"/>
</dbReference>
<gene>
    <name evidence="2" type="ORF">Mal33_46760</name>
</gene>
<keyword evidence="1" id="KW-0732">Signal</keyword>
<evidence type="ECO:0000313" key="2">
    <source>
        <dbReference type="EMBL" id="QDV58652.1"/>
    </source>
</evidence>
<proteinExistence type="predicted"/>
<organism evidence="2 3">
    <name type="scientific">Rosistilla oblonga</name>
    <dbReference type="NCBI Taxonomy" id="2527990"/>
    <lineage>
        <taxon>Bacteria</taxon>
        <taxon>Pseudomonadati</taxon>
        <taxon>Planctomycetota</taxon>
        <taxon>Planctomycetia</taxon>
        <taxon>Pirellulales</taxon>
        <taxon>Pirellulaceae</taxon>
        <taxon>Rosistilla</taxon>
    </lineage>
</organism>
<feature type="signal peptide" evidence="1">
    <location>
        <begin position="1"/>
        <end position="22"/>
    </location>
</feature>
<dbReference type="OrthoDB" id="283259at2"/>
<protein>
    <recommendedName>
        <fullName evidence="4">DUF4148 domain-containing protein</fullName>
    </recommendedName>
</protein>
<name>A0A518J002_9BACT</name>
<evidence type="ECO:0008006" key="4">
    <source>
        <dbReference type="Google" id="ProtNLM"/>
    </source>
</evidence>
<keyword evidence="3" id="KW-1185">Reference proteome</keyword>
<dbReference type="EMBL" id="CP036318">
    <property type="protein sequence ID" value="QDV58652.1"/>
    <property type="molecule type" value="Genomic_DNA"/>
</dbReference>
<evidence type="ECO:0000256" key="1">
    <source>
        <dbReference type="SAM" id="SignalP"/>
    </source>
</evidence>
<sequence precursor="true">MKRITSIAMLAVVALASSHATAQDNELPAPGRIVLEESKPYSSQPQALTVAQLRQQIAMEKSRQRRARMEYNAWRGYSPLRPTASDMPMMRSSIVYPQYRVSFVPVYAR</sequence>
<dbReference type="RefSeq" id="WP_145121824.1">
    <property type="nucleotide sequence ID" value="NZ_CP036292.1"/>
</dbReference>
<reference evidence="2 3" key="1">
    <citation type="submission" date="2019-02" db="EMBL/GenBank/DDBJ databases">
        <title>Deep-cultivation of Planctomycetes and their phenomic and genomic characterization uncovers novel biology.</title>
        <authorList>
            <person name="Wiegand S."/>
            <person name="Jogler M."/>
            <person name="Boedeker C."/>
            <person name="Pinto D."/>
            <person name="Vollmers J."/>
            <person name="Rivas-Marin E."/>
            <person name="Kohn T."/>
            <person name="Peeters S.H."/>
            <person name="Heuer A."/>
            <person name="Rast P."/>
            <person name="Oberbeckmann S."/>
            <person name="Bunk B."/>
            <person name="Jeske O."/>
            <person name="Meyerdierks A."/>
            <person name="Storesund J.E."/>
            <person name="Kallscheuer N."/>
            <person name="Luecker S."/>
            <person name="Lage O.M."/>
            <person name="Pohl T."/>
            <person name="Merkel B.J."/>
            <person name="Hornburger P."/>
            <person name="Mueller R.-W."/>
            <person name="Bruemmer F."/>
            <person name="Labrenz M."/>
            <person name="Spormann A.M."/>
            <person name="Op den Camp H."/>
            <person name="Overmann J."/>
            <person name="Amann R."/>
            <person name="Jetten M.S.M."/>
            <person name="Mascher T."/>
            <person name="Medema M.H."/>
            <person name="Devos D.P."/>
            <person name="Kaster A.-K."/>
            <person name="Ovreas L."/>
            <person name="Rohde M."/>
            <person name="Galperin M.Y."/>
            <person name="Jogler C."/>
        </authorList>
    </citation>
    <scope>NUCLEOTIDE SEQUENCE [LARGE SCALE GENOMIC DNA]</scope>
    <source>
        <strain evidence="2 3">Mal33</strain>
    </source>
</reference>
<accession>A0A518J002</accession>
<evidence type="ECO:0000313" key="3">
    <source>
        <dbReference type="Proteomes" id="UP000316770"/>
    </source>
</evidence>